<comment type="function">
    <text evidence="11">Required for CpsD phosphorylation. Involved in the regulation of capsular polysaccharide biosynthesis. May be part of a complex that directs the coordinated polymerization and export to the cell surface of the capsular polysaccharide.</text>
</comment>
<evidence type="ECO:0000259" key="13">
    <source>
        <dbReference type="Pfam" id="PF02706"/>
    </source>
</evidence>
<evidence type="ECO:0000256" key="7">
    <source>
        <dbReference type="ARBA" id="ARBA00022903"/>
    </source>
</evidence>
<organism evidence="15 16">
    <name type="scientific">Companilactobacillus bobalius</name>
    <dbReference type="NCBI Taxonomy" id="2801451"/>
    <lineage>
        <taxon>Bacteria</taxon>
        <taxon>Bacillati</taxon>
        <taxon>Bacillota</taxon>
        <taxon>Bacilli</taxon>
        <taxon>Lactobacillales</taxon>
        <taxon>Lactobacillaceae</taxon>
        <taxon>Companilactobacillus</taxon>
    </lineage>
</organism>
<evidence type="ECO:0000256" key="2">
    <source>
        <dbReference type="ARBA" id="ARBA00005132"/>
    </source>
</evidence>
<evidence type="ECO:0000256" key="10">
    <source>
        <dbReference type="ARBA" id="ARBA00023169"/>
    </source>
</evidence>
<dbReference type="Pfam" id="PF02706">
    <property type="entry name" value="Wzz"/>
    <property type="match status" value="1"/>
</dbReference>
<comment type="subcellular location">
    <subcellularLocation>
        <location evidence="1">Cell membrane</location>
        <topology evidence="1">Multi-pass membrane protein</topology>
    </subcellularLocation>
</comment>
<keyword evidence="8 12" id="KW-1133">Transmembrane helix</keyword>
<evidence type="ECO:0000256" key="3">
    <source>
        <dbReference type="ARBA" id="ARBA00006683"/>
    </source>
</evidence>
<keyword evidence="9 12" id="KW-0472">Membrane</keyword>
<evidence type="ECO:0000313" key="16">
    <source>
        <dbReference type="Proteomes" id="UP000196232"/>
    </source>
</evidence>
<dbReference type="GO" id="GO:0000271">
    <property type="term" value="P:polysaccharide biosynthetic process"/>
    <property type="evidence" value="ECO:0007669"/>
    <property type="project" value="UniProtKB-KW"/>
</dbReference>
<dbReference type="PANTHER" id="PTHR32309">
    <property type="entry name" value="TYROSINE-PROTEIN KINASE"/>
    <property type="match status" value="1"/>
</dbReference>
<dbReference type="InterPro" id="IPR050445">
    <property type="entry name" value="Bact_polysacc_biosynth/exp"/>
</dbReference>
<accession>A0A202FCL7</accession>
<feature type="domain" description="Polysaccharide chain length determinant N-terminal" evidence="13">
    <location>
        <begin position="6"/>
        <end position="94"/>
    </location>
</feature>
<keyword evidence="10" id="KW-0270">Exopolysaccharide synthesis</keyword>
<evidence type="ECO:0000256" key="6">
    <source>
        <dbReference type="ARBA" id="ARBA00022692"/>
    </source>
</evidence>
<dbReference type="RefSeq" id="WP_056953540.1">
    <property type="nucleotide sequence ID" value="NZ_LNUA01000011.1"/>
</dbReference>
<evidence type="ECO:0000256" key="8">
    <source>
        <dbReference type="ARBA" id="ARBA00022989"/>
    </source>
</evidence>
<comment type="similarity">
    <text evidence="3">Belongs to the CpsC/CapA family.</text>
</comment>
<feature type="transmembrane region" description="Helical" evidence="12">
    <location>
        <begin position="178"/>
        <end position="198"/>
    </location>
</feature>
<dbReference type="Proteomes" id="UP000196232">
    <property type="component" value="Unassembled WGS sequence"/>
</dbReference>
<evidence type="ECO:0000256" key="5">
    <source>
        <dbReference type="ARBA" id="ARBA00022475"/>
    </source>
</evidence>
<gene>
    <name evidence="15" type="ORF">LKACC16343_01053</name>
</gene>
<evidence type="ECO:0000256" key="11">
    <source>
        <dbReference type="ARBA" id="ARBA00045736"/>
    </source>
</evidence>
<name>A0A202FCL7_9LACO</name>
<dbReference type="InterPro" id="IPR003856">
    <property type="entry name" value="LPS_length_determ_N"/>
</dbReference>
<dbReference type="EMBL" id="MYFM01000003">
    <property type="protein sequence ID" value="OVE98172.1"/>
    <property type="molecule type" value="Genomic_DNA"/>
</dbReference>
<evidence type="ECO:0000256" key="1">
    <source>
        <dbReference type="ARBA" id="ARBA00004651"/>
    </source>
</evidence>
<evidence type="ECO:0000256" key="9">
    <source>
        <dbReference type="ARBA" id="ARBA00023136"/>
    </source>
</evidence>
<reference evidence="15 16" key="1">
    <citation type="submission" date="2017-03" db="EMBL/GenBank/DDBJ databases">
        <title>Genome sequence of Lactobacillus bobalius KACC 16343.</title>
        <authorList>
            <person name="Chun J."/>
        </authorList>
    </citation>
    <scope>NUCLEOTIDE SEQUENCE [LARGE SCALE GENOMIC DNA]</scope>
    <source>
        <strain evidence="15 16">KACC 16343</strain>
    </source>
</reference>
<keyword evidence="7" id="KW-0972">Capsule biogenesis/degradation</keyword>
<proteinExistence type="inferred from homology"/>
<sequence>MENQQKISVLRIWEIIRKHIRMIIGTAFFVIIISIFVTFFVMTPKYSATTEILVNRKASSDAEASQFQQAQADVQLISTYKDIITSPTVLNEVNQRVHDYPGYQGAGNLSKSLSISNAQNSQVFSLTAKSTDAGTAAAIANETASVFKKRVGKLMSVDNVSVVSKATVDPTPTSPKKILNVLIGIVLGIIFGIAFACLKELSNSAVTTETELSDELGLTSLGIVDEIDQKVIEQTDTKKSVVDEPTLNTVDERNYRRV</sequence>
<feature type="transmembrane region" description="Helical" evidence="12">
    <location>
        <begin position="20"/>
        <end position="42"/>
    </location>
</feature>
<feature type="domain" description="Tyrosine-protein kinase G-rich" evidence="14">
    <location>
        <begin position="149"/>
        <end position="200"/>
    </location>
</feature>
<keyword evidence="6 12" id="KW-0812">Transmembrane</keyword>
<dbReference type="Pfam" id="PF13807">
    <property type="entry name" value="GNVR"/>
    <property type="match status" value="1"/>
</dbReference>
<keyword evidence="5" id="KW-1003">Cell membrane</keyword>
<evidence type="ECO:0000259" key="14">
    <source>
        <dbReference type="Pfam" id="PF13807"/>
    </source>
</evidence>
<evidence type="ECO:0000313" key="15">
    <source>
        <dbReference type="EMBL" id="OVE98172.1"/>
    </source>
</evidence>
<comment type="caution">
    <text evidence="15">The sequence shown here is derived from an EMBL/GenBank/DDBJ whole genome shotgun (WGS) entry which is preliminary data.</text>
</comment>
<comment type="pathway">
    <text evidence="2">Capsule biogenesis; capsule polysaccharide biosynthesis.</text>
</comment>
<evidence type="ECO:0000256" key="12">
    <source>
        <dbReference type="SAM" id="Phobius"/>
    </source>
</evidence>
<protein>
    <recommendedName>
        <fullName evidence="4">Capsular polysaccharide biosynthesis protein CpsC</fullName>
    </recommendedName>
</protein>
<dbReference type="InterPro" id="IPR032807">
    <property type="entry name" value="GNVR"/>
</dbReference>
<evidence type="ECO:0000256" key="4">
    <source>
        <dbReference type="ARBA" id="ARBA00020739"/>
    </source>
</evidence>
<dbReference type="AlphaFoldDB" id="A0A202FCL7"/>
<dbReference type="GO" id="GO:0005886">
    <property type="term" value="C:plasma membrane"/>
    <property type="evidence" value="ECO:0007669"/>
    <property type="project" value="UniProtKB-SubCell"/>
</dbReference>
<dbReference type="GO" id="GO:0004713">
    <property type="term" value="F:protein tyrosine kinase activity"/>
    <property type="evidence" value="ECO:0007669"/>
    <property type="project" value="TreeGrafter"/>
</dbReference>
<dbReference type="PANTHER" id="PTHR32309:SF13">
    <property type="entry name" value="FERRIC ENTEROBACTIN TRANSPORT PROTEIN FEPE"/>
    <property type="match status" value="1"/>
</dbReference>